<accession>A0A9Q0H4H2</accession>
<sequence length="100" mass="11102">MKTLMFLTQICLGQRTLMGNLVAAEQIQLQNGGQSVKPRQPLLQDFGPRRMGGWKASLVRKKTSMDMGLTQDKTHLPRSELHQVQDHVSAPLDGRHVGVG</sequence>
<dbReference type="EMBL" id="JAMYWD010000010">
    <property type="protein sequence ID" value="KAJ4958466.1"/>
    <property type="molecule type" value="Genomic_DNA"/>
</dbReference>
<dbReference type="Proteomes" id="UP001141806">
    <property type="component" value="Unassembled WGS sequence"/>
</dbReference>
<feature type="region of interest" description="Disordered" evidence="1">
    <location>
        <begin position="80"/>
        <end position="100"/>
    </location>
</feature>
<reference evidence="2" key="1">
    <citation type="journal article" date="2023" name="Plant J.">
        <title>The genome of the king protea, Protea cynaroides.</title>
        <authorList>
            <person name="Chang J."/>
            <person name="Duong T.A."/>
            <person name="Schoeman C."/>
            <person name="Ma X."/>
            <person name="Roodt D."/>
            <person name="Barker N."/>
            <person name="Li Z."/>
            <person name="Van de Peer Y."/>
            <person name="Mizrachi E."/>
        </authorList>
    </citation>
    <scope>NUCLEOTIDE SEQUENCE</scope>
    <source>
        <tissue evidence="2">Young leaves</tissue>
    </source>
</reference>
<dbReference type="AlphaFoldDB" id="A0A9Q0H4H2"/>
<protein>
    <submittedName>
        <fullName evidence="2">Uncharacterized protein</fullName>
    </submittedName>
</protein>
<evidence type="ECO:0000313" key="2">
    <source>
        <dbReference type="EMBL" id="KAJ4958466.1"/>
    </source>
</evidence>
<evidence type="ECO:0000256" key="1">
    <source>
        <dbReference type="SAM" id="MobiDB-lite"/>
    </source>
</evidence>
<keyword evidence="3" id="KW-1185">Reference proteome</keyword>
<gene>
    <name evidence="2" type="ORF">NE237_025577</name>
</gene>
<comment type="caution">
    <text evidence="2">The sequence shown here is derived from an EMBL/GenBank/DDBJ whole genome shotgun (WGS) entry which is preliminary data.</text>
</comment>
<organism evidence="2 3">
    <name type="scientific">Protea cynaroides</name>
    <dbReference type="NCBI Taxonomy" id="273540"/>
    <lineage>
        <taxon>Eukaryota</taxon>
        <taxon>Viridiplantae</taxon>
        <taxon>Streptophyta</taxon>
        <taxon>Embryophyta</taxon>
        <taxon>Tracheophyta</taxon>
        <taxon>Spermatophyta</taxon>
        <taxon>Magnoliopsida</taxon>
        <taxon>Proteales</taxon>
        <taxon>Proteaceae</taxon>
        <taxon>Protea</taxon>
    </lineage>
</organism>
<name>A0A9Q0H4H2_9MAGN</name>
<proteinExistence type="predicted"/>
<evidence type="ECO:0000313" key="3">
    <source>
        <dbReference type="Proteomes" id="UP001141806"/>
    </source>
</evidence>